<dbReference type="Gene3D" id="1.10.10.10">
    <property type="entry name" value="Winged helix-like DNA-binding domain superfamily/Winged helix DNA-binding domain"/>
    <property type="match status" value="1"/>
</dbReference>
<accession>A0A3B3QV94</accession>
<evidence type="ECO:0000259" key="1">
    <source>
        <dbReference type="Pfam" id="PF04218"/>
    </source>
</evidence>
<evidence type="ECO:0000313" key="3">
    <source>
        <dbReference type="Proteomes" id="UP000261540"/>
    </source>
</evidence>
<dbReference type="InterPro" id="IPR007889">
    <property type="entry name" value="HTH_Psq"/>
</dbReference>
<dbReference type="Pfam" id="PF04218">
    <property type="entry name" value="CENP-B_N"/>
    <property type="match status" value="1"/>
</dbReference>
<dbReference type="STRING" id="1676925.ENSPKIP00000009829"/>
<name>A0A3B3QV94_9TELE</name>
<evidence type="ECO:0000313" key="2">
    <source>
        <dbReference type="Ensembl" id="ENSPKIP00000009829.1"/>
    </source>
</evidence>
<dbReference type="SUPFAM" id="SSF46689">
    <property type="entry name" value="Homeodomain-like"/>
    <property type="match status" value="1"/>
</dbReference>
<reference evidence="2" key="2">
    <citation type="submission" date="2025-09" db="UniProtKB">
        <authorList>
            <consortium name="Ensembl"/>
        </authorList>
    </citation>
    <scope>IDENTIFICATION</scope>
</reference>
<organism evidence="2 3">
    <name type="scientific">Paramormyrops kingsleyae</name>
    <dbReference type="NCBI Taxonomy" id="1676925"/>
    <lineage>
        <taxon>Eukaryota</taxon>
        <taxon>Metazoa</taxon>
        <taxon>Chordata</taxon>
        <taxon>Craniata</taxon>
        <taxon>Vertebrata</taxon>
        <taxon>Euteleostomi</taxon>
        <taxon>Actinopterygii</taxon>
        <taxon>Neopterygii</taxon>
        <taxon>Teleostei</taxon>
        <taxon>Osteoglossocephala</taxon>
        <taxon>Osteoglossomorpha</taxon>
        <taxon>Osteoglossiformes</taxon>
        <taxon>Mormyridae</taxon>
        <taxon>Paramormyrops</taxon>
    </lineage>
</organism>
<dbReference type="AlphaFoldDB" id="A0A3B3QV94"/>
<dbReference type="GO" id="GO:0003677">
    <property type="term" value="F:DNA binding"/>
    <property type="evidence" value="ECO:0007669"/>
    <property type="project" value="InterPro"/>
</dbReference>
<sequence length="103" mass="11936">MPSGSSEPKHQRKNLTIQEKVKLLDMLWEGKRYADVARHYGLNESTVRYIKKDEKNIRATTSLSFSQTGKRVATPQNKAIIKMESHTNVYLYGVSISRIFTYR</sequence>
<dbReference type="Ensembl" id="ENSPKIT00000033941.1">
    <property type="protein sequence ID" value="ENSPKIP00000009829.1"/>
    <property type="gene ID" value="ENSPKIG00000024778.1"/>
</dbReference>
<dbReference type="Proteomes" id="UP000261540">
    <property type="component" value="Unplaced"/>
</dbReference>
<keyword evidence="3" id="KW-1185">Reference proteome</keyword>
<dbReference type="GeneTree" id="ENSGT00940000163452"/>
<reference evidence="2" key="1">
    <citation type="submission" date="2025-08" db="UniProtKB">
        <authorList>
            <consortium name="Ensembl"/>
        </authorList>
    </citation>
    <scope>IDENTIFICATION</scope>
</reference>
<proteinExistence type="predicted"/>
<dbReference type="InterPro" id="IPR036388">
    <property type="entry name" value="WH-like_DNA-bd_sf"/>
</dbReference>
<protein>
    <recommendedName>
        <fullName evidence="1">HTH psq-type domain-containing protein</fullName>
    </recommendedName>
</protein>
<dbReference type="InterPro" id="IPR009057">
    <property type="entry name" value="Homeodomain-like_sf"/>
</dbReference>
<feature type="domain" description="HTH psq-type" evidence="1">
    <location>
        <begin position="9"/>
        <end position="59"/>
    </location>
</feature>